<name>A0A0C9YK97_9AGAR</name>
<organism evidence="2 3">
    <name type="scientific">Laccaria amethystina LaAM-08-1</name>
    <dbReference type="NCBI Taxonomy" id="1095629"/>
    <lineage>
        <taxon>Eukaryota</taxon>
        <taxon>Fungi</taxon>
        <taxon>Dikarya</taxon>
        <taxon>Basidiomycota</taxon>
        <taxon>Agaricomycotina</taxon>
        <taxon>Agaricomycetes</taxon>
        <taxon>Agaricomycetidae</taxon>
        <taxon>Agaricales</taxon>
        <taxon>Agaricineae</taxon>
        <taxon>Hydnangiaceae</taxon>
        <taxon>Laccaria</taxon>
    </lineage>
</organism>
<dbReference type="EMBL" id="KN838542">
    <property type="protein sequence ID" value="KIK08473.1"/>
    <property type="molecule type" value="Genomic_DNA"/>
</dbReference>
<sequence length="113" mass="12778">MFSRSTSSTSDDFAGPKKPRLMSRPYCLKARWGFFGRLKKVSTFCKNCKEPLRPRKGKGLFACMYPSVLKNMTGYVEWVFLSGNLNALEGAAFSPRHRMEFAHASCEDLQVIG</sequence>
<accession>A0A0C9YK97</accession>
<evidence type="ECO:0000313" key="3">
    <source>
        <dbReference type="Proteomes" id="UP000054477"/>
    </source>
</evidence>
<feature type="region of interest" description="Disordered" evidence="1">
    <location>
        <begin position="1"/>
        <end position="21"/>
    </location>
</feature>
<keyword evidence="3" id="KW-1185">Reference proteome</keyword>
<dbReference type="HOGENOM" id="CLU_2133923_0_0_1"/>
<reference evidence="3" key="2">
    <citation type="submission" date="2015-01" db="EMBL/GenBank/DDBJ databases">
        <title>Evolutionary Origins and Diversification of the Mycorrhizal Mutualists.</title>
        <authorList>
            <consortium name="DOE Joint Genome Institute"/>
            <consortium name="Mycorrhizal Genomics Consortium"/>
            <person name="Kohler A."/>
            <person name="Kuo A."/>
            <person name="Nagy L.G."/>
            <person name="Floudas D."/>
            <person name="Copeland A."/>
            <person name="Barry K.W."/>
            <person name="Cichocki N."/>
            <person name="Veneault-Fourrey C."/>
            <person name="LaButti K."/>
            <person name="Lindquist E.A."/>
            <person name="Lipzen A."/>
            <person name="Lundell T."/>
            <person name="Morin E."/>
            <person name="Murat C."/>
            <person name="Riley R."/>
            <person name="Ohm R."/>
            <person name="Sun H."/>
            <person name="Tunlid A."/>
            <person name="Henrissat B."/>
            <person name="Grigoriev I.V."/>
            <person name="Hibbett D.S."/>
            <person name="Martin F."/>
        </authorList>
    </citation>
    <scope>NUCLEOTIDE SEQUENCE [LARGE SCALE GENOMIC DNA]</scope>
    <source>
        <strain evidence="3">LaAM-08-1</strain>
    </source>
</reference>
<protein>
    <submittedName>
        <fullName evidence="2">Uncharacterized protein</fullName>
    </submittedName>
</protein>
<proteinExistence type="predicted"/>
<evidence type="ECO:0000313" key="2">
    <source>
        <dbReference type="EMBL" id="KIK08473.1"/>
    </source>
</evidence>
<dbReference type="AlphaFoldDB" id="A0A0C9YK97"/>
<reference evidence="2 3" key="1">
    <citation type="submission" date="2014-04" db="EMBL/GenBank/DDBJ databases">
        <authorList>
            <consortium name="DOE Joint Genome Institute"/>
            <person name="Kuo A."/>
            <person name="Kohler A."/>
            <person name="Nagy L.G."/>
            <person name="Floudas D."/>
            <person name="Copeland A."/>
            <person name="Barry K.W."/>
            <person name="Cichocki N."/>
            <person name="Veneault-Fourrey C."/>
            <person name="LaButti K."/>
            <person name="Lindquist E.A."/>
            <person name="Lipzen A."/>
            <person name="Lundell T."/>
            <person name="Morin E."/>
            <person name="Murat C."/>
            <person name="Sun H."/>
            <person name="Tunlid A."/>
            <person name="Henrissat B."/>
            <person name="Grigoriev I.V."/>
            <person name="Hibbett D.S."/>
            <person name="Martin F."/>
            <person name="Nordberg H.P."/>
            <person name="Cantor M.N."/>
            <person name="Hua S.X."/>
        </authorList>
    </citation>
    <scope>NUCLEOTIDE SEQUENCE [LARGE SCALE GENOMIC DNA]</scope>
    <source>
        <strain evidence="2 3">LaAM-08-1</strain>
    </source>
</reference>
<dbReference type="Proteomes" id="UP000054477">
    <property type="component" value="Unassembled WGS sequence"/>
</dbReference>
<evidence type="ECO:0000256" key="1">
    <source>
        <dbReference type="SAM" id="MobiDB-lite"/>
    </source>
</evidence>
<gene>
    <name evidence="2" type="ORF">K443DRAFT_560109</name>
</gene>
<feature type="compositionally biased region" description="Low complexity" evidence="1">
    <location>
        <begin position="1"/>
        <end position="13"/>
    </location>
</feature>